<gene>
    <name evidence="1" type="ORF">CBW65_05965</name>
</gene>
<dbReference type="EMBL" id="CP021434">
    <property type="protein sequence ID" value="ARU63807.1"/>
    <property type="molecule type" value="Genomic_DNA"/>
</dbReference>
<dbReference type="KEGG" id="tum:CBW65_05965"/>
<keyword evidence="2" id="KW-1185">Reference proteome</keyword>
<organism evidence="1 2">
    <name type="scientific">Tumebacillus avium</name>
    <dbReference type="NCBI Taxonomy" id="1903704"/>
    <lineage>
        <taxon>Bacteria</taxon>
        <taxon>Bacillati</taxon>
        <taxon>Bacillota</taxon>
        <taxon>Bacilli</taxon>
        <taxon>Bacillales</taxon>
        <taxon>Alicyclobacillaceae</taxon>
        <taxon>Tumebacillus</taxon>
    </lineage>
</organism>
<name>A0A1Y0ITQ4_9BACL</name>
<reference evidence="2" key="1">
    <citation type="submission" date="2017-05" db="EMBL/GenBank/DDBJ databases">
        <authorList>
            <person name="Sung H."/>
        </authorList>
    </citation>
    <scope>NUCLEOTIDE SEQUENCE [LARGE SCALE GENOMIC DNA]</scope>
    <source>
        <strain evidence="2">AR23208</strain>
    </source>
</reference>
<dbReference type="RefSeq" id="WP_157722167.1">
    <property type="nucleotide sequence ID" value="NZ_CP021434.1"/>
</dbReference>
<evidence type="ECO:0000313" key="1">
    <source>
        <dbReference type="EMBL" id="ARU63807.1"/>
    </source>
</evidence>
<evidence type="ECO:0000313" key="2">
    <source>
        <dbReference type="Proteomes" id="UP000195437"/>
    </source>
</evidence>
<protein>
    <submittedName>
        <fullName evidence="1">Uncharacterized protein</fullName>
    </submittedName>
</protein>
<dbReference type="AlphaFoldDB" id="A0A1Y0ITQ4"/>
<dbReference type="Proteomes" id="UP000195437">
    <property type="component" value="Chromosome"/>
</dbReference>
<sequence>MFKAIIRSLLGSSKHRHYSSSDYKRKFGYKKYSSSDYKKHGGYGHKHYKKKFTSIGFFSS</sequence>
<proteinExistence type="predicted"/>
<accession>A0A1Y0ITQ4</accession>